<gene>
    <name evidence="1" type="ORF">C448_10941</name>
</gene>
<dbReference type="Proteomes" id="UP000011568">
    <property type="component" value="Unassembled WGS sequence"/>
</dbReference>
<reference evidence="1 2" key="1">
    <citation type="journal article" date="2014" name="PLoS Genet.">
        <title>Phylogenetically driven sequencing of extremely halophilic archaea reveals strategies for static and dynamic osmo-response.</title>
        <authorList>
            <person name="Becker E.A."/>
            <person name="Seitzer P.M."/>
            <person name="Tritt A."/>
            <person name="Larsen D."/>
            <person name="Krusor M."/>
            <person name="Yao A.I."/>
            <person name="Wu D."/>
            <person name="Madern D."/>
            <person name="Eisen J.A."/>
            <person name="Darling A.E."/>
            <person name="Facciotti M.T."/>
        </authorList>
    </citation>
    <scope>NUCLEOTIDE SEQUENCE [LARGE SCALE GENOMIC DNA]</scope>
    <source>
        <strain evidence="1 2">DSM 1307</strain>
    </source>
</reference>
<dbReference type="EMBL" id="AOMC01000132">
    <property type="protein sequence ID" value="EMA42343.1"/>
    <property type="molecule type" value="Genomic_DNA"/>
</dbReference>
<dbReference type="Pfam" id="PF13668">
    <property type="entry name" value="Ferritin_2"/>
    <property type="match status" value="1"/>
</dbReference>
<keyword evidence="2" id="KW-1185">Reference proteome</keyword>
<evidence type="ECO:0008006" key="3">
    <source>
        <dbReference type="Google" id="ProtNLM"/>
    </source>
</evidence>
<dbReference type="eggNOG" id="arCOG10710">
    <property type="taxonomic scope" value="Archaea"/>
</dbReference>
<dbReference type="AlphaFoldDB" id="M0MAG8"/>
<organism evidence="1 2">
    <name type="scientific">Halococcus morrhuae DSM 1307</name>
    <dbReference type="NCBI Taxonomy" id="931277"/>
    <lineage>
        <taxon>Archaea</taxon>
        <taxon>Methanobacteriati</taxon>
        <taxon>Methanobacteriota</taxon>
        <taxon>Stenosarchaea group</taxon>
        <taxon>Halobacteria</taxon>
        <taxon>Halobacteriales</taxon>
        <taxon>Halococcaceae</taxon>
        <taxon>Halococcus</taxon>
    </lineage>
</organism>
<dbReference type="OrthoDB" id="201781at2157"/>
<evidence type="ECO:0000313" key="1">
    <source>
        <dbReference type="EMBL" id="EMA42343.1"/>
    </source>
</evidence>
<evidence type="ECO:0000313" key="2">
    <source>
        <dbReference type="Proteomes" id="UP000011568"/>
    </source>
</evidence>
<dbReference type="eggNOG" id="arCOG08948">
    <property type="taxonomic scope" value="Archaea"/>
</dbReference>
<dbReference type="RefSeq" id="WP_004054685.1">
    <property type="nucleotide sequence ID" value="NZ_AOMC01000132.1"/>
</dbReference>
<comment type="caution">
    <text evidence="1">The sequence shown here is derived from an EMBL/GenBank/DDBJ whole genome shotgun (WGS) entry which is preliminary data.</text>
</comment>
<dbReference type="InterPro" id="IPR006311">
    <property type="entry name" value="TAT_signal"/>
</dbReference>
<proteinExistence type="predicted"/>
<accession>M0MAG8</accession>
<dbReference type="InterPro" id="IPR012347">
    <property type="entry name" value="Ferritin-like"/>
</dbReference>
<protein>
    <recommendedName>
        <fullName evidence="3">Ferritin-like domain-containing protein</fullName>
    </recommendedName>
</protein>
<dbReference type="PROSITE" id="PS51318">
    <property type="entry name" value="TAT"/>
    <property type="match status" value="1"/>
</dbReference>
<dbReference type="InterPro" id="IPR009078">
    <property type="entry name" value="Ferritin-like_SF"/>
</dbReference>
<name>M0MAG8_HALMO</name>
<dbReference type="SUPFAM" id="SSF47240">
    <property type="entry name" value="Ferritin-like"/>
    <property type="match status" value="1"/>
</dbReference>
<sequence length="350" mass="38144">MTRPTELAGGLLDGTGRRTFLKSAIGAAATATAIPAVSTIAAAHFPEELAIDIDPEHEQSRIDPSQNEQVSVAVHHTTFEDEDGKTVAFDPTERAVRYRFGTQERLASGGGARPVDEGNVRDVNGDGHDDLVLTFPIAGTGFSGGETSATLFWERNRSGQHGYAGTDTITVADDIAVSDIDILNDALTFEHLQAAFYHDFLDNHTEGEVERSAVANYFARPTLQYSVYQQIQEIHDHKHAHVEALSEAVTDLGGTPVEPAEYEFPYDSIEEFVALADRLETVGVSAYAGVAPTIDSTELLKTALSIHSVTASHRTYFQLLHLQRPAPDAFDPARSMEQVLPIVRQYMSNH</sequence>
<dbReference type="Gene3D" id="1.20.1260.10">
    <property type="match status" value="1"/>
</dbReference>
<dbReference type="PATRIC" id="fig|931277.6.peg.2134"/>